<evidence type="ECO:0000256" key="5">
    <source>
        <dbReference type="ARBA" id="ARBA00022741"/>
    </source>
</evidence>
<dbReference type="InterPro" id="IPR014721">
    <property type="entry name" value="Ribsml_uS5_D2-typ_fold_subgr"/>
</dbReference>
<keyword evidence="14" id="KW-1185">Reference proteome</keyword>
<reference evidence="13 14" key="1">
    <citation type="submission" date="2024-09" db="EMBL/GenBank/DDBJ databases">
        <authorList>
            <person name="Sun Q."/>
            <person name="Mori K."/>
        </authorList>
    </citation>
    <scope>NUCLEOTIDE SEQUENCE [LARGE SCALE GENOMIC DNA]</scope>
    <source>
        <strain evidence="13 14">CCM 8543</strain>
    </source>
</reference>
<comment type="function">
    <text evidence="10">Catalyzes the phosphorylation of the position 2 hydroxy group of 4-diphosphocytidyl-2C-methyl-D-erythritol.</text>
</comment>
<dbReference type="EC" id="2.7.1.148" evidence="2 10"/>
<evidence type="ECO:0000259" key="12">
    <source>
        <dbReference type="Pfam" id="PF08544"/>
    </source>
</evidence>
<comment type="pathway">
    <text evidence="10">Isoprenoid biosynthesis; isopentenyl diphosphate biosynthesis via DXP pathway; isopentenyl diphosphate from 1-deoxy-D-xylulose 5-phosphate: step 3/6.</text>
</comment>
<evidence type="ECO:0000256" key="10">
    <source>
        <dbReference type="HAMAP-Rule" id="MF_00061"/>
    </source>
</evidence>
<dbReference type="Pfam" id="PF00288">
    <property type="entry name" value="GHMP_kinases_N"/>
    <property type="match status" value="1"/>
</dbReference>
<dbReference type="InterPro" id="IPR013750">
    <property type="entry name" value="GHMP_kinase_C_dom"/>
</dbReference>
<evidence type="ECO:0000256" key="6">
    <source>
        <dbReference type="ARBA" id="ARBA00022777"/>
    </source>
</evidence>
<name>A0ABV6D9H4_9HYPH</name>
<dbReference type="HAMAP" id="MF_00061">
    <property type="entry name" value="IspE"/>
    <property type="match status" value="1"/>
</dbReference>
<evidence type="ECO:0000313" key="14">
    <source>
        <dbReference type="Proteomes" id="UP001589755"/>
    </source>
</evidence>
<dbReference type="Gene3D" id="3.30.70.890">
    <property type="entry name" value="GHMP kinase, C-terminal domain"/>
    <property type="match status" value="1"/>
</dbReference>
<dbReference type="SUPFAM" id="SSF54211">
    <property type="entry name" value="Ribosomal protein S5 domain 2-like"/>
    <property type="match status" value="1"/>
</dbReference>
<comment type="catalytic activity">
    <reaction evidence="10">
        <text>4-CDP-2-C-methyl-D-erythritol + ATP = 4-CDP-2-C-methyl-D-erythritol 2-phosphate + ADP + H(+)</text>
        <dbReference type="Rhea" id="RHEA:18437"/>
        <dbReference type="ChEBI" id="CHEBI:15378"/>
        <dbReference type="ChEBI" id="CHEBI:30616"/>
        <dbReference type="ChEBI" id="CHEBI:57823"/>
        <dbReference type="ChEBI" id="CHEBI:57919"/>
        <dbReference type="ChEBI" id="CHEBI:456216"/>
        <dbReference type="EC" id="2.7.1.148"/>
    </reaction>
</comment>
<evidence type="ECO:0000259" key="11">
    <source>
        <dbReference type="Pfam" id="PF00288"/>
    </source>
</evidence>
<keyword evidence="5 10" id="KW-0547">Nucleotide-binding</keyword>
<dbReference type="SUPFAM" id="SSF55060">
    <property type="entry name" value="GHMP Kinase, C-terminal domain"/>
    <property type="match status" value="1"/>
</dbReference>
<dbReference type="InterPro" id="IPR004424">
    <property type="entry name" value="IspE"/>
</dbReference>
<comment type="similarity">
    <text evidence="1 10">Belongs to the GHMP kinase family. IspE subfamily.</text>
</comment>
<evidence type="ECO:0000256" key="7">
    <source>
        <dbReference type="ARBA" id="ARBA00022840"/>
    </source>
</evidence>
<gene>
    <name evidence="10" type="primary">ispE</name>
    <name evidence="13" type="ORF">ACFFJ2_12765</name>
</gene>
<comment type="caution">
    <text evidence="13">The sequence shown here is derived from an EMBL/GenBank/DDBJ whole genome shotgun (WGS) entry which is preliminary data.</text>
</comment>
<proteinExistence type="inferred from homology"/>
<dbReference type="PIRSF" id="PIRSF010376">
    <property type="entry name" value="IspE"/>
    <property type="match status" value="1"/>
</dbReference>
<dbReference type="RefSeq" id="WP_261520304.1">
    <property type="nucleotide sequence ID" value="NZ_JAODNW010000010.1"/>
</dbReference>
<evidence type="ECO:0000256" key="3">
    <source>
        <dbReference type="ARBA" id="ARBA00017473"/>
    </source>
</evidence>
<evidence type="ECO:0000313" key="13">
    <source>
        <dbReference type="EMBL" id="MFC0209270.1"/>
    </source>
</evidence>
<protein>
    <recommendedName>
        <fullName evidence="3 10">4-diphosphocytidyl-2-C-methyl-D-erythritol kinase</fullName>
        <shortName evidence="10">CMK</shortName>
        <ecNumber evidence="2 10">2.7.1.148</ecNumber>
    </recommendedName>
    <alternativeName>
        <fullName evidence="9 10">4-(cytidine-5'-diphospho)-2-C-methyl-D-erythritol kinase</fullName>
    </alternativeName>
</protein>
<dbReference type="Pfam" id="PF08544">
    <property type="entry name" value="GHMP_kinases_C"/>
    <property type="match status" value="1"/>
</dbReference>
<evidence type="ECO:0000256" key="9">
    <source>
        <dbReference type="ARBA" id="ARBA00032554"/>
    </source>
</evidence>
<feature type="active site" evidence="10">
    <location>
        <position position="12"/>
    </location>
</feature>
<feature type="binding site" evidence="10">
    <location>
        <begin position="97"/>
        <end position="107"/>
    </location>
    <ligand>
        <name>ATP</name>
        <dbReference type="ChEBI" id="CHEBI:30616"/>
    </ligand>
</feature>
<dbReference type="PANTHER" id="PTHR43527:SF2">
    <property type="entry name" value="4-DIPHOSPHOCYTIDYL-2-C-METHYL-D-ERYTHRITOL KINASE, CHLOROPLASTIC"/>
    <property type="match status" value="1"/>
</dbReference>
<feature type="domain" description="GHMP kinase N-terminal" evidence="11">
    <location>
        <begin position="69"/>
        <end position="145"/>
    </location>
</feature>
<feature type="active site" evidence="10">
    <location>
        <position position="139"/>
    </location>
</feature>
<keyword evidence="4 10" id="KW-0808">Transferase</keyword>
<dbReference type="PANTHER" id="PTHR43527">
    <property type="entry name" value="4-DIPHOSPHOCYTIDYL-2-C-METHYL-D-ERYTHRITOL KINASE, CHLOROPLASTIC"/>
    <property type="match status" value="1"/>
</dbReference>
<dbReference type="NCBIfam" id="TIGR00154">
    <property type="entry name" value="ispE"/>
    <property type="match status" value="1"/>
</dbReference>
<feature type="domain" description="GHMP kinase C-terminal" evidence="12">
    <location>
        <begin position="211"/>
        <end position="272"/>
    </location>
</feature>
<organism evidence="13 14">
    <name type="scientific">Chelativorans intermedius</name>
    <dbReference type="NCBI Taxonomy" id="515947"/>
    <lineage>
        <taxon>Bacteria</taxon>
        <taxon>Pseudomonadati</taxon>
        <taxon>Pseudomonadota</taxon>
        <taxon>Alphaproteobacteria</taxon>
        <taxon>Hyphomicrobiales</taxon>
        <taxon>Phyllobacteriaceae</taxon>
        <taxon>Chelativorans</taxon>
    </lineage>
</organism>
<keyword evidence="6 10" id="KW-0418">Kinase</keyword>
<dbReference type="GO" id="GO:0050515">
    <property type="term" value="F:4-(cytidine 5'-diphospho)-2-C-methyl-D-erythritol kinase activity"/>
    <property type="evidence" value="ECO:0007669"/>
    <property type="project" value="UniProtKB-EC"/>
</dbReference>
<dbReference type="InterPro" id="IPR036554">
    <property type="entry name" value="GHMP_kinase_C_sf"/>
</dbReference>
<evidence type="ECO:0000256" key="4">
    <source>
        <dbReference type="ARBA" id="ARBA00022679"/>
    </source>
</evidence>
<dbReference type="InterPro" id="IPR006204">
    <property type="entry name" value="GHMP_kinase_N_dom"/>
</dbReference>
<accession>A0ABV6D9H4</accession>
<evidence type="ECO:0000256" key="1">
    <source>
        <dbReference type="ARBA" id="ARBA00009684"/>
    </source>
</evidence>
<dbReference type="EMBL" id="JBHLXD010000020">
    <property type="protein sequence ID" value="MFC0209270.1"/>
    <property type="molecule type" value="Genomic_DNA"/>
</dbReference>
<keyword evidence="7 10" id="KW-0067">ATP-binding</keyword>
<evidence type="ECO:0000256" key="2">
    <source>
        <dbReference type="ARBA" id="ARBA00012052"/>
    </source>
</evidence>
<sequence>MTQGLERAAPAKVNLALHVTGRRADGYHLLESLVVFARHGDTLQVTGAQRDGFSVCGPFAAEVPRGQGNLVLRARDLLRRHFGALPPVALTLRKNLPVASGIGGGSSDAAATLSLLCAFWHLPADAGLLGRLAVSLGADVPMCLLARPLLARGIGETVEPLAHMPALPLLLVNPGQPLATPDVFAALGRRDNPPLPPFTGGSSAVEIARWLAATRNDLEAPALTLLPAISAVLEALRGEGALLARMSGSGATCFGIFESPERAQAAANAIASRHARWFVQATTTLSSTEATAHD</sequence>
<dbReference type="Proteomes" id="UP001589755">
    <property type="component" value="Unassembled WGS sequence"/>
</dbReference>
<dbReference type="Gene3D" id="3.30.230.10">
    <property type="match status" value="1"/>
</dbReference>
<keyword evidence="8 10" id="KW-0414">Isoprene biosynthesis</keyword>
<dbReference type="InterPro" id="IPR020568">
    <property type="entry name" value="Ribosomal_Su5_D2-typ_SF"/>
</dbReference>
<evidence type="ECO:0000256" key="8">
    <source>
        <dbReference type="ARBA" id="ARBA00023229"/>
    </source>
</evidence>
<dbReference type="NCBIfam" id="NF011202">
    <property type="entry name" value="PRK14608.1"/>
    <property type="match status" value="1"/>
</dbReference>